<proteinExistence type="predicted"/>
<protein>
    <submittedName>
        <fullName evidence="1">Ribose-5-phosphate isomerase A</fullName>
        <ecNumber evidence="1">5.3.1.6</ecNumber>
    </submittedName>
</protein>
<evidence type="ECO:0000313" key="2">
    <source>
        <dbReference type="Proteomes" id="UP000254785"/>
    </source>
</evidence>
<accession>A0A376Y3G4</accession>
<dbReference type="Pfam" id="PF06026">
    <property type="entry name" value="Rib_5-P_isom_A"/>
    <property type="match status" value="1"/>
</dbReference>
<dbReference type="EC" id="5.3.1.6" evidence="1"/>
<evidence type="ECO:0000313" key="1">
    <source>
        <dbReference type="EMBL" id="STJ78885.1"/>
    </source>
</evidence>
<keyword evidence="1" id="KW-0413">Isomerase</keyword>
<dbReference type="GO" id="GO:0006014">
    <property type="term" value="P:D-ribose metabolic process"/>
    <property type="evidence" value="ECO:0007669"/>
    <property type="project" value="TreeGrafter"/>
</dbReference>
<dbReference type="GO" id="GO:0009052">
    <property type="term" value="P:pentose-phosphate shunt, non-oxidative branch"/>
    <property type="evidence" value="ECO:0007669"/>
    <property type="project" value="InterPro"/>
</dbReference>
<dbReference type="PANTHER" id="PTHR11934">
    <property type="entry name" value="RIBOSE-5-PHOSPHATE ISOMERASE"/>
    <property type="match status" value="1"/>
</dbReference>
<dbReference type="AlphaFoldDB" id="A0A376Y3G4"/>
<dbReference type="GO" id="GO:0004751">
    <property type="term" value="F:ribose-5-phosphate isomerase activity"/>
    <property type="evidence" value="ECO:0007669"/>
    <property type="project" value="UniProtKB-EC"/>
</dbReference>
<organism evidence="1 2">
    <name type="scientific">Escherichia coli</name>
    <dbReference type="NCBI Taxonomy" id="562"/>
    <lineage>
        <taxon>Bacteria</taxon>
        <taxon>Pseudomonadati</taxon>
        <taxon>Pseudomonadota</taxon>
        <taxon>Gammaproteobacteria</taxon>
        <taxon>Enterobacterales</taxon>
        <taxon>Enterobacteriaceae</taxon>
        <taxon>Escherichia</taxon>
    </lineage>
</organism>
<dbReference type="Gene3D" id="3.30.70.260">
    <property type="match status" value="1"/>
</dbReference>
<dbReference type="SUPFAM" id="SSF75445">
    <property type="entry name" value="D-ribose-5-phosphate isomerase (RpiA), lid domain"/>
    <property type="match status" value="1"/>
</dbReference>
<sequence length="69" mass="7365">MARSAVARQLVKLGGRPEYRQGVVTDNGNVILDVHGMEILDPIAMENAINAIPGVVTVGLLLTVARTLR</sequence>
<dbReference type="EMBL" id="UGDC01000003">
    <property type="protein sequence ID" value="STJ78885.1"/>
    <property type="molecule type" value="Genomic_DNA"/>
</dbReference>
<dbReference type="Proteomes" id="UP000254785">
    <property type="component" value="Unassembled WGS sequence"/>
</dbReference>
<dbReference type="PANTHER" id="PTHR11934:SF0">
    <property type="entry name" value="RIBOSE-5-PHOSPHATE ISOMERASE"/>
    <property type="match status" value="1"/>
</dbReference>
<dbReference type="GO" id="GO:0005829">
    <property type="term" value="C:cytosol"/>
    <property type="evidence" value="ECO:0007669"/>
    <property type="project" value="TreeGrafter"/>
</dbReference>
<dbReference type="FunFam" id="3.30.70.260:FF:000004">
    <property type="entry name" value="Ribose-5-phosphate isomerase A"/>
    <property type="match status" value="1"/>
</dbReference>
<gene>
    <name evidence="1" type="primary">rpiA_2</name>
    <name evidence="1" type="ORF">NCTC9117_01432</name>
</gene>
<dbReference type="InterPro" id="IPR004788">
    <property type="entry name" value="Ribose5P_isomerase_type_A"/>
</dbReference>
<name>A0A376Y3G4_ECOLX</name>
<reference evidence="1 2" key="1">
    <citation type="submission" date="2018-06" db="EMBL/GenBank/DDBJ databases">
        <authorList>
            <consortium name="Pathogen Informatics"/>
            <person name="Doyle S."/>
        </authorList>
    </citation>
    <scope>NUCLEOTIDE SEQUENCE [LARGE SCALE GENOMIC DNA]</scope>
    <source>
        <strain evidence="1 2">NCTC9117</strain>
    </source>
</reference>